<feature type="domain" description="EamA" evidence="13">
    <location>
        <begin position="51"/>
        <end position="119"/>
    </location>
</feature>
<evidence type="ECO:0000256" key="2">
    <source>
        <dbReference type="ARBA" id="ARBA00007362"/>
    </source>
</evidence>
<reference evidence="14 15" key="1">
    <citation type="journal article" date="2022" name="J. Am. Chem. Soc.">
        <title>Biosynthesis of Guanitoxin Enables Global Environmental Detection in Freshwater Cyanobacteria.</title>
        <authorList>
            <person name="Lima S.T."/>
            <person name="Fallon T.R."/>
            <person name="Cordoza J.L."/>
            <person name="Chekan J.R."/>
            <person name="Delbaje E."/>
            <person name="Hopiavuori A.R."/>
            <person name="Alvarenga D.O."/>
            <person name="Wood S.M."/>
            <person name="Luhavaya H."/>
            <person name="Baumgartner J.T."/>
            <person name="Dorr F.A."/>
            <person name="Etchegaray A."/>
            <person name="Pinto E."/>
            <person name="McKinnie S.M.K."/>
            <person name="Fiore M.F."/>
            <person name="Moore B.S."/>
        </authorList>
    </citation>
    <scope>NUCLEOTIDE SEQUENCE [LARGE SCALE GENOMIC DNA]</scope>
    <source>
        <strain evidence="14 15">ITEP-024</strain>
    </source>
</reference>
<gene>
    <name evidence="14" type="ORF">K2F26_08225</name>
</gene>
<keyword evidence="6" id="KW-0441">Lipid A biosynthesis</keyword>
<dbReference type="InterPro" id="IPR037185">
    <property type="entry name" value="EmrE-like"/>
</dbReference>
<keyword evidence="10" id="KW-0443">Lipid metabolism</keyword>
<dbReference type="EMBL" id="CP080598">
    <property type="protein sequence ID" value="QYX33291.1"/>
    <property type="molecule type" value="Genomic_DNA"/>
</dbReference>
<evidence type="ECO:0000256" key="3">
    <source>
        <dbReference type="ARBA" id="ARBA00022475"/>
    </source>
</evidence>
<dbReference type="Proteomes" id="UP000826540">
    <property type="component" value="Chromosome"/>
</dbReference>
<keyword evidence="8" id="KW-0448">Lipopolysaccharide biosynthesis</keyword>
<sequence length="122" mass="13125">MSPQEITLLLFSVFISVAGQFLLKMGAIKLGKVHAGNIINLILNMITIPELLLGLTCYGIGAVAYILLLTRVNLSVAAPAVSVGYIFSVLLGFFILKEPIPMIRLVGLGFIVTGVILVVWKK</sequence>
<keyword evidence="4" id="KW-0444">Lipid biosynthesis</keyword>
<feature type="transmembrane region" description="Helical" evidence="12">
    <location>
        <begin position="51"/>
        <end position="69"/>
    </location>
</feature>
<dbReference type="Pfam" id="PF00892">
    <property type="entry name" value="EamA"/>
    <property type="match status" value="1"/>
</dbReference>
<dbReference type="InterPro" id="IPR000620">
    <property type="entry name" value="EamA_dom"/>
</dbReference>
<dbReference type="PANTHER" id="PTHR30561:SF9">
    <property type="entry name" value="4-AMINO-4-DEOXY-L-ARABINOSE-PHOSPHOUNDECAPRENOL FLIPPASE SUBUNIT ARNF-RELATED"/>
    <property type="match status" value="1"/>
</dbReference>
<evidence type="ECO:0000256" key="4">
    <source>
        <dbReference type="ARBA" id="ARBA00022516"/>
    </source>
</evidence>
<evidence type="ECO:0000313" key="15">
    <source>
        <dbReference type="Proteomes" id="UP000826540"/>
    </source>
</evidence>
<keyword evidence="15" id="KW-1185">Reference proteome</keyword>
<comment type="subcellular location">
    <subcellularLocation>
        <location evidence="1">Cell membrane</location>
        <topology evidence="1">Multi-pass membrane protein</topology>
    </subcellularLocation>
</comment>
<evidence type="ECO:0000259" key="13">
    <source>
        <dbReference type="Pfam" id="PF00892"/>
    </source>
</evidence>
<proteinExistence type="inferred from homology"/>
<comment type="similarity">
    <text evidence="2">Belongs to the EamA transporter family.</text>
</comment>
<keyword evidence="7 12" id="KW-0812">Transmembrane</keyword>
<evidence type="ECO:0000256" key="10">
    <source>
        <dbReference type="ARBA" id="ARBA00023098"/>
    </source>
</evidence>
<keyword evidence="5" id="KW-0997">Cell inner membrane</keyword>
<name>A0ABX8X3M5_9CYAN</name>
<evidence type="ECO:0000256" key="9">
    <source>
        <dbReference type="ARBA" id="ARBA00022989"/>
    </source>
</evidence>
<evidence type="ECO:0000256" key="11">
    <source>
        <dbReference type="ARBA" id="ARBA00023136"/>
    </source>
</evidence>
<evidence type="ECO:0000256" key="6">
    <source>
        <dbReference type="ARBA" id="ARBA00022556"/>
    </source>
</evidence>
<evidence type="ECO:0000313" key="14">
    <source>
        <dbReference type="EMBL" id="QYX33291.1"/>
    </source>
</evidence>
<protein>
    <submittedName>
        <fullName evidence="14">EamA family transporter</fullName>
    </submittedName>
</protein>
<organism evidence="14 15">
    <name type="scientific">Sphaerospermopsis torques-reginae ITEP-024</name>
    <dbReference type="NCBI Taxonomy" id="984208"/>
    <lineage>
        <taxon>Bacteria</taxon>
        <taxon>Bacillati</taxon>
        <taxon>Cyanobacteriota</taxon>
        <taxon>Cyanophyceae</taxon>
        <taxon>Nostocales</taxon>
        <taxon>Aphanizomenonaceae</taxon>
        <taxon>Sphaerospermopsis</taxon>
        <taxon>Sphaerospermopsis torques-reginae</taxon>
    </lineage>
</organism>
<keyword evidence="9 12" id="KW-1133">Transmembrane helix</keyword>
<dbReference type="Gene3D" id="1.10.3730.20">
    <property type="match status" value="1"/>
</dbReference>
<dbReference type="InterPro" id="IPR000390">
    <property type="entry name" value="Small_drug/metabolite_transptr"/>
</dbReference>
<evidence type="ECO:0000256" key="1">
    <source>
        <dbReference type="ARBA" id="ARBA00004651"/>
    </source>
</evidence>
<keyword evidence="11 12" id="KW-0472">Membrane</keyword>
<feature type="transmembrane region" description="Helical" evidence="12">
    <location>
        <begin position="102"/>
        <end position="120"/>
    </location>
</feature>
<evidence type="ECO:0000256" key="7">
    <source>
        <dbReference type="ARBA" id="ARBA00022692"/>
    </source>
</evidence>
<evidence type="ECO:0000256" key="12">
    <source>
        <dbReference type="SAM" id="Phobius"/>
    </source>
</evidence>
<feature type="transmembrane region" description="Helical" evidence="12">
    <location>
        <begin position="76"/>
        <end position="96"/>
    </location>
</feature>
<dbReference type="SUPFAM" id="SSF103481">
    <property type="entry name" value="Multidrug resistance efflux transporter EmrE"/>
    <property type="match status" value="1"/>
</dbReference>
<evidence type="ECO:0000256" key="8">
    <source>
        <dbReference type="ARBA" id="ARBA00022985"/>
    </source>
</evidence>
<evidence type="ECO:0000256" key="5">
    <source>
        <dbReference type="ARBA" id="ARBA00022519"/>
    </source>
</evidence>
<keyword evidence="3" id="KW-1003">Cell membrane</keyword>
<accession>A0ABX8X3M5</accession>
<dbReference type="PANTHER" id="PTHR30561">
    <property type="entry name" value="SMR FAMILY PROTON-DEPENDENT DRUG EFFLUX TRANSPORTER SUGE"/>
    <property type="match status" value="1"/>
</dbReference>
<dbReference type="RefSeq" id="WP_220611066.1">
    <property type="nucleotide sequence ID" value="NZ_CP080598.1"/>
</dbReference>